<dbReference type="PANTHER" id="PTHR14948">
    <property type="entry name" value="NG5"/>
    <property type="match status" value="1"/>
</dbReference>
<evidence type="ECO:0008006" key="9">
    <source>
        <dbReference type="Google" id="ProtNLM"/>
    </source>
</evidence>
<keyword evidence="4 6" id="KW-0472">Membrane</keyword>
<reference evidence="7 8" key="1">
    <citation type="submission" date="2016-12" db="EMBL/GenBank/DDBJ databases">
        <title>The new phylogeny of genus Mycobacterium.</title>
        <authorList>
            <person name="Tortoli E."/>
            <person name="Trovato A."/>
            <person name="Cirillo D.M."/>
        </authorList>
    </citation>
    <scope>NUCLEOTIDE SEQUENCE [LARGE SCALE GENOMIC DNA]</scope>
    <source>
        <strain evidence="7 8">DSM 45069</strain>
    </source>
</reference>
<dbReference type="InterPro" id="IPR051423">
    <property type="entry name" value="CD225/Dispanin"/>
</dbReference>
<evidence type="ECO:0000313" key="8">
    <source>
        <dbReference type="Proteomes" id="UP000192707"/>
    </source>
</evidence>
<dbReference type="InterPro" id="IPR007593">
    <property type="entry name" value="CD225/Dispanin_fam"/>
</dbReference>
<feature type="compositionally biased region" description="Pro residues" evidence="5">
    <location>
        <begin position="41"/>
        <end position="65"/>
    </location>
</feature>
<feature type="compositionally biased region" description="Pro residues" evidence="5">
    <location>
        <begin position="1"/>
        <end position="10"/>
    </location>
</feature>
<accession>A0A1W9ZIG3</accession>
<feature type="region of interest" description="Disordered" evidence="5">
    <location>
        <begin position="1"/>
        <end position="65"/>
    </location>
</feature>
<dbReference type="PANTHER" id="PTHR14948:SF25">
    <property type="entry name" value="DUF4190 DOMAIN-CONTAINING PROTEIN"/>
    <property type="match status" value="1"/>
</dbReference>
<evidence type="ECO:0000256" key="5">
    <source>
        <dbReference type="SAM" id="MobiDB-lite"/>
    </source>
</evidence>
<evidence type="ECO:0000256" key="4">
    <source>
        <dbReference type="ARBA" id="ARBA00023136"/>
    </source>
</evidence>
<name>A0A1W9ZIG3_MYCAI</name>
<dbReference type="Pfam" id="PF04505">
    <property type="entry name" value="CD225"/>
    <property type="match status" value="1"/>
</dbReference>
<evidence type="ECO:0000256" key="3">
    <source>
        <dbReference type="ARBA" id="ARBA00022989"/>
    </source>
</evidence>
<proteinExistence type="predicted"/>
<dbReference type="RefSeq" id="WP_083064543.1">
    <property type="nucleotide sequence ID" value="NZ_MVHG01000019.1"/>
</dbReference>
<dbReference type="Proteomes" id="UP000192707">
    <property type="component" value="Unassembled WGS sequence"/>
</dbReference>
<dbReference type="GO" id="GO:0016020">
    <property type="term" value="C:membrane"/>
    <property type="evidence" value="ECO:0007669"/>
    <property type="project" value="UniProtKB-SubCell"/>
</dbReference>
<evidence type="ECO:0000313" key="7">
    <source>
        <dbReference type="EMBL" id="ORA16058.1"/>
    </source>
</evidence>
<keyword evidence="2 6" id="KW-0812">Transmembrane</keyword>
<evidence type="ECO:0000256" key="6">
    <source>
        <dbReference type="SAM" id="Phobius"/>
    </source>
</evidence>
<protein>
    <recommendedName>
        <fullName evidence="9">CD225/dispanin family protein</fullName>
    </recommendedName>
</protein>
<dbReference type="OrthoDB" id="9815705at2"/>
<dbReference type="EMBL" id="MVHG01000019">
    <property type="protein sequence ID" value="ORA16058.1"/>
    <property type="molecule type" value="Genomic_DNA"/>
</dbReference>
<evidence type="ECO:0000256" key="1">
    <source>
        <dbReference type="ARBA" id="ARBA00004370"/>
    </source>
</evidence>
<sequence length="162" mass="17324">MSYPPAPPGGSPEWPGQQPEWQGQQPERQGQQPDWQGQPTPGYPPPPAWPAQPPAGWPAPQPGWPGQPEPDNYLVWAILCTVLCCLPLGIVSIVYSTKVSGLWAQGRYAEAQEAANNAKKWAIISAIVGVVAAVIFVLIYVVAGVLVVSHLPSTTTTTYSGF</sequence>
<keyword evidence="3 6" id="KW-1133">Transmembrane helix</keyword>
<feature type="compositionally biased region" description="Low complexity" evidence="5">
    <location>
        <begin position="11"/>
        <end position="40"/>
    </location>
</feature>
<comment type="subcellular location">
    <subcellularLocation>
        <location evidence="1">Membrane</location>
    </subcellularLocation>
</comment>
<comment type="caution">
    <text evidence="7">The sequence shown here is derived from an EMBL/GenBank/DDBJ whole genome shotgun (WGS) entry which is preliminary data.</text>
</comment>
<gene>
    <name evidence="7" type="ORF">BST14_11055</name>
</gene>
<dbReference type="AlphaFoldDB" id="A0A1W9ZIG3"/>
<organism evidence="7 8">
    <name type="scientific">Mycobacterium arosiense ATCC BAA-1401 = DSM 45069</name>
    <dbReference type="NCBI Taxonomy" id="1265311"/>
    <lineage>
        <taxon>Bacteria</taxon>
        <taxon>Bacillati</taxon>
        <taxon>Actinomycetota</taxon>
        <taxon>Actinomycetes</taxon>
        <taxon>Mycobacteriales</taxon>
        <taxon>Mycobacteriaceae</taxon>
        <taxon>Mycobacterium</taxon>
        <taxon>Mycobacterium avium complex (MAC)</taxon>
    </lineage>
</organism>
<keyword evidence="8" id="KW-1185">Reference proteome</keyword>
<feature type="transmembrane region" description="Helical" evidence="6">
    <location>
        <begin position="73"/>
        <end position="95"/>
    </location>
</feature>
<feature type="transmembrane region" description="Helical" evidence="6">
    <location>
        <begin position="121"/>
        <end position="148"/>
    </location>
</feature>
<evidence type="ECO:0000256" key="2">
    <source>
        <dbReference type="ARBA" id="ARBA00022692"/>
    </source>
</evidence>